<dbReference type="GO" id="GO:0005634">
    <property type="term" value="C:nucleus"/>
    <property type="evidence" value="ECO:0007669"/>
    <property type="project" value="UniProtKB-SubCell"/>
</dbReference>
<keyword evidence="2" id="KW-0677">Repeat</keyword>
<proteinExistence type="predicted"/>
<evidence type="ECO:0000256" key="1">
    <source>
        <dbReference type="ARBA" id="ARBA00004123"/>
    </source>
</evidence>
<feature type="compositionally biased region" description="Polar residues" evidence="7">
    <location>
        <begin position="423"/>
        <end position="434"/>
    </location>
</feature>
<keyword evidence="4" id="KW-0238">DNA-binding</keyword>
<keyword evidence="5" id="KW-0804">Transcription</keyword>
<feature type="compositionally biased region" description="Basic and acidic residues" evidence="7">
    <location>
        <begin position="200"/>
        <end position="230"/>
    </location>
</feature>
<feature type="compositionally biased region" description="Basic and acidic residues" evidence="7">
    <location>
        <begin position="320"/>
        <end position="333"/>
    </location>
</feature>
<evidence type="ECO:0000256" key="7">
    <source>
        <dbReference type="SAM" id="MobiDB-lite"/>
    </source>
</evidence>
<feature type="region of interest" description="Disordered" evidence="7">
    <location>
        <begin position="187"/>
        <end position="231"/>
    </location>
</feature>
<sequence length="473" mass="51877">MTHQAVLASVTAQALMQLQKAYPSSSSDFLRNSVPQPQISNITLLPLQQDPLPVAGKSACAPKTEQPPPSHQKPQSASIVVKTSSDDEKTGSGDDYNWRKYGQKQVKNSENIRSYYRCAYADCSVKKKVECCQDGHVTEIVYSGCHNHEPPLKVRSSRDRKAKRSALSVVNKKLDLPGAEINAAVSSASKLQQNSGNETLEERLPCSDGHEGDSAVKTEEDLGDRPDPKRRQGQFAMTHQAVLASVTAQALMQLQKAYPSSSSDFLRNSVPQPQISNITLLPLQQDPLPVAGKSACAPKTEQPPPSHQKPQSASIVVKTSSDDEKTGSGDDYNWRKYGQKQVKNSENIRSYYRCAYADCSVKKKVECCQDGHVTEIVYSGCHNHEPPLKVRSSRDRKAKRSALSVVNKKLDLPGAEINAAVSSASKLQQNSGNETLEERLPCSDGHEGDSAVKTEEDLGDRPDPKRRQVVKIY</sequence>
<dbReference type="FunFam" id="2.20.25.80:FF:000006">
    <property type="entry name" value="WRKY transcription factor"/>
    <property type="match status" value="2"/>
</dbReference>
<evidence type="ECO:0000313" key="10">
    <source>
        <dbReference type="Proteomes" id="UP000797356"/>
    </source>
</evidence>
<dbReference type="PANTHER" id="PTHR31221:SF360">
    <property type="entry name" value="WRKY DOMAIN-CONTAINING PROTEIN"/>
    <property type="match status" value="1"/>
</dbReference>
<name>A0A8K0HTT7_COCNU</name>
<protein>
    <submittedName>
        <fullName evidence="9">Putative WRKY transcription factor 4</fullName>
    </submittedName>
</protein>
<feature type="compositionally biased region" description="Basic and acidic residues" evidence="7">
    <location>
        <begin position="84"/>
        <end position="98"/>
    </location>
</feature>
<dbReference type="GO" id="GO:0003700">
    <property type="term" value="F:DNA-binding transcription factor activity"/>
    <property type="evidence" value="ECO:0007669"/>
    <property type="project" value="InterPro"/>
</dbReference>
<feature type="domain" description="WRKY" evidence="8">
    <location>
        <begin position="323"/>
        <end position="387"/>
    </location>
</feature>
<feature type="compositionally biased region" description="Basic and acidic residues" evidence="7">
    <location>
        <begin position="436"/>
        <end position="466"/>
    </location>
</feature>
<feature type="compositionally biased region" description="Polar residues" evidence="7">
    <location>
        <begin position="72"/>
        <end position="83"/>
    </location>
</feature>
<evidence type="ECO:0000259" key="8">
    <source>
        <dbReference type="PROSITE" id="PS50811"/>
    </source>
</evidence>
<dbReference type="AlphaFoldDB" id="A0A8K0HTT7"/>
<dbReference type="PANTHER" id="PTHR31221">
    <property type="entry name" value="WRKY TRANSCRIPTION FACTOR PROTEIN 1-RELATED"/>
    <property type="match status" value="1"/>
</dbReference>
<keyword evidence="3" id="KW-0805">Transcription regulation</keyword>
<reference evidence="9" key="1">
    <citation type="journal article" date="2017" name="Gigascience">
        <title>The genome draft of coconut (Cocos nucifera).</title>
        <authorList>
            <person name="Xiao Y."/>
            <person name="Xu P."/>
            <person name="Fan H."/>
            <person name="Baudouin L."/>
            <person name="Xia W."/>
            <person name="Bocs S."/>
            <person name="Xu J."/>
            <person name="Li Q."/>
            <person name="Guo A."/>
            <person name="Zhou L."/>
            <person name="Li J."/>
            <person name="Wu Y."/>
            <person name="Ma Z."/>
            <person name="Armero A."/>
            <person name="Issali A.E."/>
            <person name="Liu N."/>
            <person name="Peng M."/>
            <person name="Yang Y."/>
        </authorList>
    </citation>
    <scope>NUCLEOTIDE SEQUENCE</scope>
    <source>
        <tissue evidence="9">Spear leaf of Hainan Tall coconut</tissue>
    </source>
</reference>
<dbReference type="PROSITE" id="PS50811">
    <property type="entry name" value="WRKY"/>
    <property type="match status" value="2"/>
</dbReference>
<dbReference type="SMART" id="SM00774">
    <property type="entry name" value="WRKY"/>
    <property type="match status" value="2"/>
</dbReference>
<organism evidence="9 10">
    <name type="scientific">Cocos nucifera</name>
    <name type="common">Coconut palm</name>
    <dbReference type="NCBI Taxonomy" id="13894"/>
    <lineage>
        <taxon>Eukaryota</taxon>
        <taxon>Viridiplantae</taxon>
        <taxon>Streptophyta</taxon>
        <taxon>Embryophyta</taxon>
        <taxon>Tracheophyta</taxon>
        <taxon>Spermatophyta</taxon>
        <taxon>Magnoliopsida</taxon>
        <taxon>Liliopsida</taxon>
        <taxon>Arecaceae</taxon>
        <taxon>Arecoideae</taxon>
        <taxon>Cocoseae</taxon>
        <taxon>Attaleinae</taxon>
        <taxon>Cocos</taxon>
    </lineage>
</organism>
<dbReference type="Gene3D" id="2.20.25.80">
    <property type="entry name" value="WRKY domain"/>
    <property type="match status" value="2"/>
</dbReference>
<feature type="compositionally biased region" description="Polar residues" evidence="7">
    <location>
        <begin position="187"/>
        <end position="198"/>
    </location>
</feature>
<feature type="compositionally biased region" description="Polar residues" evidence="7">
    <location>
        <begin position="308"/>
        <end position="319"/>
    </location>
</feature>
<feature type="domain" description="WRKY" evidence="8">
    <location>
        <begin position="87"/>
        <end position="151"/>
    </location>
</feature>
<dbReference type="InterPro" id="IPR044810">
    <property type="entry name" value="WRKY_plant"/>
</dbReference>
<dbReference type="InterPro" id="IPR003657">
    <property type="entry name" value="WRKY_dom"/>
</dbReference>
<comment type="subcellular location">
    <subcellularLocation>
        <location evidence="1">Nucleus</location>
    </subcellularLocation>
</comment>
<comment type="caution">
    <text evidence="9">The sequence shown here is derived from an EMBL/GenBank/DDBJ whole genome shotgun (WGS) entry which is preliminary data.</text>
</comment>
<reference evidence="9" key="2">
    <citation type="submission" date="2019-07" db="EMBL/GenBank/DDBJ databases">
        <authorList>
            <person name="Yang Y."/>
            <person name="Bocs S."/>
            <person name="Baudouin L."/>
        </authorList>
    </citation>
    <scope>NUCLEOTIDE SEQUENCE</scope>
    <source>
        <tissue evidence="9">Spear leaf of Hainan Tall coconut</tissue>
    </source>
</reference>
<feature type="region of interest" description="Disordered" evidence="7">
    <location>
        <begin position="423"/>
        <end position="473"/>
    </location>
</feature>
<evidence type="ECO:0000256" key="5">
    <source>
        <dbReference type="ARBA" id="ARBA00023163"/>
    </source>
</evidence>
<accession>A0A8K0HTT7</accession>
<evidence type="ECO:0000256" key="4">
    <source>
        <dbReference type="ARBA" id="ARBA00023125"/>
    </source>
</evidence>
<dbReference type="Proteomes" id="UP000797356">
    <property type="component" value="Chromosome 1"/>
</dbReference>
<gene>
    <name evidence="9" type="ORF">COCNU_01G005050</name>
</gene>
<feature type="region of interest" description="Disordered" evidence="7">
    <location>
        <begin position="289"/>
        <end position="333"/>
    </location>
</feature>
<dbReference type="Pfam" id="PF03106">
    <property type="entry name" value="WRKY"/>
    <property type="match status" value="2"/>
</dbReference>
<dbReference type="OrthoDB" id="764896at2759"/>
<keyword evidence="6" id="KW-0539">Nucleus</keyword>
<dbReference type="GO" id="GO:0043565">
    <property type="term" value="F:sequence-specific DNA binding"/>
    <property type="evidence" value="ECO:0007669"/>
    <property type="project" value="InterPro"/>
</dbReference>
<dbReference type="SUPFAM" id="SSF118290">
    <property type="entry name" value="WRKY DNA-binding domain"/>
    <property type="match status" value="2"/>
</dbReference>
<evidence type="ECO:0000256" key="2">
    <source>
        <dbReference type="ARBA" id="ARBA00022737"/>
    </source>
</evidence>
<dbReference type="EMBL" id="CM017872">
    <property type="protein sequence ID" value="KAG1326571.1"/>
    <property type="molecule type" value="Genomic_DNA"/>
</dbReference>
<feature type="region of interest" description="Disordered" evidence="7">
    <location>
        <begin position="55"/>
        <end position="98"/>
    </location>
</feature>
<evidence type="ECO:0000313" key="9">
    <source>
        <dbReference type="EMBL" id="KAG1326571.1"/>
    </source>
</evidence>
<dbReference type="InterPro" id="IPR036576">
    <property type="entry name" value="WRKY_dom_sf"/>
</dbReference>
<evidence type="ECO:0000256" key="6">
    <source>
        <dbReference type="ARBA" id="ARBA00023242"/>
    </source>
</evidence>
<keyword evidence="10" id="KW-1185">Reference proteome</keyword>
<evidence type="ECO:0000256" key="3">
    <source>
        <dbReference type="ARBA" id="ARBA00023015"/>
    </source>
</evidence>